<dbReference type="AlphaFoldDB" id="A0A3M9XJ71"/>
<dbReference type="EMBL" id="QWDD01000002">
    <property type="protein sequence ID" value="RNJ48242.1"/>
    <property type="molecule type" value="Genomic_DNA"/>
</dbReference>
<dbReference type="EMBL" id="QWDD01000004">
    <property type="protein sequence ID" value="RNJ47974.1"/>
    <property type="molecule type" value="Genomic_DNA"/>
</dbReference>
<comment type="caution">
    <text evidence="1">The sequence shown here is derived from an EMBL/GenBank/DDBJ whole genome shotgun (WGS) entry which is preliminary data.</text>
</comment>
<name>A0A3M9XJ71_9HYPH</name>
<evidence type="ECO:0000313" key="4">
    <source>
        <dbReference type="Proteomes" id="UP000268623"/>
    </source>
</evidence>
<accession>A0A3M9XJ71</accession>
<dbReference type="EMBL" id="QWDD01000003">
    <property type="protein sequence ID" value="RNJ48001.1"/>
    <property type="molecule type" value="Genomic_DNA"/>
</dbReference>
<dbReference type="Proteomes" id="UP000268623">
    <property type="component" value="Unassembled WGS sequence"/>
</dbReference>
<evidence type="ECO:0000313" key="2">
    <source>
        <dbReference type="EMBL" id="RNJ48001.1"/>
    </source>
</evidence>
<proteinExistence type="predicted"/>
<evidence type="ECO:0000313" key="1">
    <source>
        <dbReference type="EMBL" id="RNJ47974.1"/>
    </source>
</evidence>
<protein>
    <submittedName>
        <fullName evidence="1">Uncharacterized protein</fullName>
    </submittedName>
</protein>
<reference evidence="1 4" key="1">
    <citation type="submission" date="2018-08" db="EMBL/GenBank/DDBJ databases">
        <title>Genome sequence of Methylocystis hirsuta CSC1, a methanotroph able to accumulate PHAs.</title>
        <authorList>
            <person name="Bordel S."/>
            <person name="Rodriguez E."/>
            <person name="Gancedo J."/>
            <person name="Munoz R."/>
        </authorList>
    </citation>
    <scope>NUCLEOTIDE SEQUENCE [LARGE SCALE GENOMIC DNA]</scope>
    <source>
        <strain evidence="1 4">CSC1</strain>
    </source>
</reference>
<gene>
    <name evidence="3" type="ORF">D1O30_19275</name>
    <name evidence="2" type="ORF">D1O30_19305</name>
    <name evidence="1" type="ORF">D1O30_21320</name>
</gene>
<evidence type="ECO:0000313" key="3">
    <source>
        <dbReference type="EMBL" id="RNJ48242.1"/>
    </source>
</evidence>
<keyword evidence="4" id="KW-1185">Reference proteome</keyword>
<dbReference type="OrthoDB" id="9997017at2"/>
<organism evidence="1 4">
    <name type="scientific">Methylocystis hirsuta</name>
    <dbReference type="NCBI Taxonomy" id="369798"/>
    <lineage>
        <taxon>Bacteria</taxon>
        <taxon>Pseudomonadati</taxon>
        <taxon>Pseudomonadota</taxon>
        <taxon>Alphaproteobacteria</taxon>
        <taxon>Hyphomicrobiales</taxon>
        <taxon>Methylocystaceae</taxon>
        <taxon>Methylocystis</taxon>
    </lineage>
</organism>
<sequence length="116" mass="12548">MSESWTAIDEGADILSAPSNSCLYDIAGAVADKGWTASGDRSGVLTFFCYLLTNVNSHTPLPRDVLDLLMSAILFAEAVARFDRARADKGAERTGYSALAEIKHSLHEVAWSRALE</sequence>
<dbReference type="RefSeq" id="WP_123177756.1">
    <property type="nucleotide sequence ID" value="NZ_QWDD01000002.1"/>
</dbReference>